<protein>
    <submittedName>
        <fullName evidence="4">Uncharacterized conserved protein YbjT, contains NAD(P)-binding and DUF2867 domains</fullName>
    </submittedName>
</protein>
<dbReference type="SUPFAM" id="SSF51735">
    <property type="entry name" value="NAD(P)-binding Rossmann-fold domains"/>
    <property type="match status" value="1"/>
</dbReference>
<dbReference type="InterPro" id="IPR008030">
    <property type="entry name" value="NmrA-like"/>
</dbReference>
<dbReference type="Gene3D" id="3.40.50.720">
    <property type="entry name" value="NAD(P)-binding Rossmann-like Domain"/>
    <property type="match status" value="1"/>
</dbReference>
<feature type="domain" description="NmrA-like" evidence="3">
    <location>
        <begin position="8"/>
        <end position="274"/>
    </location>
</feature>
<keyword evidence="2" id="KW-0521">NADP</keyword>
<dbReference type="Proteomes" id="UP000183561">
    <property type="component" value="Unassembled WGS sequence"/>
</dbReference>
<name>A0A1H4ZHF9_9NOCA</name>
<evidence type="ECO:0000256" key="2">
    <source>
        <dbReference type="ARBA" id="ARBA00022857"/>
    </source>
</evidence>
<dbReference type="OrthoDB" id="319724at2"/>
<reference evidence="5" key="1">
    <citation type="submission" date="2016-10" db="EMBL/GenBank/DDBJ databases">
        <authorList>
            <person name="Varghese N."/>
            <person name="Submissions S."/>
        </authorList>
    </citation>
    <scope>NUCLEOTIDE SEQUENCE [LARGE SCALE GENOMIC DNA]</scope>
    <source>
        <strain evidence="5">DSM 44498</strain>
    </source>
</reference>
<dbReference type="EMBL" id="FNSV01000005">
    <property type="protein sequence ID" value="SED29513.1"/>
    <property type="molecule type" value="Genomic_DNA"/>
</dbReference>
<dbReference type="Pfam" id="PF05368">
    <property type="entry name" value="NmrA"/>
    <property type="match status" value="1"/>
</dbReference>
<keyword evidence="5" id="KW-1185">Reference proteome</keyword>
<evidence type="ECO:0000313" key="4">
    <source>
        <dbReference type="EMBL" id="SED29513.1"/>
    </source>
</evidence>
<dbReference type="InterPro" id="IPR036291">
    <property type="entry name" value="NAD(P)-bd_dom_sf"/>
</dbReference>
<evidence type="ECO:0000313" key="5">
    <source>
        <dbReference type="Proteomes" id="UP000183561"/>
    </source>
</evidence>
<dbReference type="PANTHER" id="PTHR42748">
    <property type="entry name" value="NITROGEN METABOLITE REPRESSION PROTEIN NMRA FAMILY MEMBER"/>
    <property type="match status" value="1"/>
</dbReference>
<dbReference type="PANTHER" id="PTHR42748:SF7">
    <property type="entry name" value="NMRA LIKE REDOX SENSOR 1-RELATED"/>
    <property type="match status" value="1"/>
</dbReference>
<dbReference type="CDD" id="cd05251">
    <property type="entry name" value="NmrA_like_SDR_a"/>
    <property type="match status" value="1"/>
</dbReference>
<organism evidence="4 5">
    <name type="scientific">Rhodococcus koreensis</name>
    <dbReference type="NCBI Taxonomy" id="99653"/>
    <lineage>
        <taxon>Bacteria</taxon>
        <taxon>Bacillati</taxon>
        <taxon>Actinomycetota</taxon>
        <taxon>Actinomycetes</taxon>
        <taxon>Mycobacteriales</taxon>
        <taxon>Nocardiaceae</taxon>
        <taxon>Rhodococcus</taxon>
    </lineage>
</organism>
<gene>
    <name evidence="4" type="ORF">SAMN04490239_7684</name>
</gene>
<sequence>MPMSEPYAVVGATGGQGGAVVDALLERGREVRALVRRSSSRSEALRLRGVDIAVADITDRAAIASAVDGCAGVFAMTTPFEDGPEAEIAQGAALVDAFGDSGVPHVVFSSVADADKSTGVPHFETKAVTEALLRESSVSYTIVGPTYFYDNLLGGLDGIRHGRLDLPLPVDTPLQQLSRRDLGRFVALVFDDPDRFAGTRVDLASDDPTPRRMAEVLGEVLGTQVHAHSSDADAIASPDMRAMFRFLTDTGYDANISELRRLYPEVGWQSFADWAAGLA</sequence>
<dbReference type="AlphaFoldDB" id="A0A1H4ZHF9"/>
<dbReference type="InterPro" id="IPR051164">
    <property type="entry name" value="NmrA-like_oxidored"/>
</dbReference>
<evidence type="ECO:0000259" key="3">
    <source>
        <dbReference type="Pfam" id="PF05368"/>
    </source>
</evidence>
<dbReference type="RefSeq" id="WP_072944041.1">
    <property type="nucleotide sequence ID" value="NZ_FNSV01000005.1"/>
</dbReference>
<proteinExistence type="inferred from homology"/>
<accession>A0A1H4ZHF9</accession>
<comment type="similarity">
    <text evidence="1">Belongs to the NmrA-type oxidoreductase family.</text>
</comment>
<evidence type="ECO:0000256" key="1">
    <source>
        <dbReference type="ARBA" id="ARBA00006328"/>
    </source>
</evidence>